<organism evidence="2 3">
    <name type="scientific">Undibacterium terreum</name>
    <dbReference type="NCBI Taxonomy" id="1224302"/>
    <lineage>
        <taxon>Bacteria</taxon>
        <taxon>Pseudomonadati</taxon>
        <taxon>Pseudomonadota</taxon>
        <taxon>Betaproteobacteria</taxon>
        <taxon>Burkholderiales</taxon>
        <taxon>Oxalobacteraceae</taxon>
        <taxon>Undibacterium</taxon>
    </lineage>
</organism>
<sequence length="540" mass="60509">MGYQKMLFDLENLGTLKRLETIANYLRPRLGARAQGIVASFSLSVNSLGRNAIDVLELLCAFAPNVPIPLGLVKALFPNDARNDNLDAALAELADRSLVKIDSTSSSGSNNCVEIHPLLAEFVLRSIAKPVQDLRDRIAVEIFSKIRLARDPKQHKNIYYYASQARPLVASVSKVLGIQLGLFLGMYEHARGQYKVAEAYEEKALRTAQEMYGPYENTVIVAMNNLADTKRALGDYQKAMELQRIVLESALLELDGDPETVIIARLKLAASLRREESLDEALEHAKIAFDLSHSIYGANAGISLDARNDLALILADRGDVLIACEMLKEVIDGFKKITNENEKIMSPVSLDSAIKNLSFLQSQIGILSTNHELHLIKESNDKYLPTNHPDNITVQTSIASFLRKDQKFEEARKLLEETLELAQATVGTEVEEYWMIKNNLANVHMNLGNSEIERELDTEVYQWRFKSRGKYHSDTLTSAFGLAQSYLKSKDIEAVVRVLTETGLLSLLGPEKYENNAKKKRLKENIEEMRNRLVEFGVNL</sequence>
<evidence type="ECO:0008006" key="4">
    <source>
        <dbReference type="Google" id="ProtNLM"/>
    </source>
</evidence>
<dbReference type="SUPFAM" id="SSF48452">
    <property type="entry name" value="TPR-like"/>
    <property type="match status" value="2"/>
</dbReference>
<dbReference type="Pfam" id="PF13424">
    <property type="entry name" value="TPR_12"/>
    <property type="match status" value="1"/>
</dbReference>
<proteinExistence type="predicted"/>
<dbReference type="InterPro" id="IPR011990">
    <property type="entry name" value="TPR-like_helical_dom_sf"/>
</dbReference>
<reference evidence="2" key="1">
    <citation type="journal article" date="2014" name="Int. J. Syst. Evol. Microbiol.">
        <title>Complete genome sequence of Corynebacterium casei LMG S-19264T (=DSM 44701T), isolated from a smear-ripened cheese.</title>
        <authorList>
            <consortium name="US DOE Joint Genome Institute (JGI-PGF)"/>
            <person name="Walter F."/>
            <person name="Albersmeier A."/>
            <person name="Kalinowski J."/>
            <person name="Ruckert C."/>
        </authorList>
    </citation>
    <scope>NUCLEOTIDE SEQUENCE</scope>
    <source>
        <strain evidence="2">CGMCC 1.10998</strain>
    </source>
</reference>
<evidence type="ECO:0000313" key="3">
    <source>
        <dbReference type="Proteomes" id="UP000637423"/>
    </source>
</evidence>
<dbReference type="InterPro" id="IPR036388">
    <property type="entry name" value="WH-like_DNA-bd_sf"/>
</dbReference>
<dbReference type="Gene3D" id="1.10.10.10">
    <property type="entry name" value="Winged helix-like DNA-binding domain superfamily/Winged helix DNA-binding domain"/>
    <property type="match status" value="1"/>
</dbReference>
<reference evidence="2" key="2">
    <citation type="submission" date="2020-09" db="EMBL/GenBank/DDBJ databases">
        <authorList>
            <person name="Sun Q."/>
            <person name="Zhou Y."/>
        </authorList>
    </citation>
    <scope>NUCLEOTIDE SEQUENCE</scope>
    <source>
        <strain evidence="2">CGMCC 1.10998</strain>
    </source>
</reference>
<gene>
    <name evidence="2" type="ORF">GCM10011396_33690</name>
</gene>
<dbReference type="InterPro" id="IPR053137">
    <property type="entry name" value="NLR-like"/>
</dbReference>
<dbReference type="PANTHER" id="PTHR46082:SF11">
    <property type="entry name" value="AAA+ ATPASE DOMAIN-CONTAINING PROTEIN-RELATED"/>
    <property type="match status" value="1"/>
</dbReference>
<keyword evidence="3" id="KW-1185">Reference proteome</keyword>
<protein>
    <recommendedName>
        <fullName evidence="4">Tetratricopeptide repeat-containing protein</fullName>
    </recommendedName>
</protein>
<dbReference type="Proteomes" id="UP000637423">
    <property type="component" value="Unassembled WGS sequence"/>
</dbReference>
<dbReference type="Gene3D" id="1.25.40.10">
    <property type="entry name" value="Tetratricopeptide repeat domain"/>
    <property type="match status" value="2"/>
</dbReference>
<dbReference type="PANTHER" id="PTHR46082">
    <property type="entry name" value="ATP/GTP-BINDING PROTEIN-RELATED"/>
    <property type="match status" value="1"/>
</dbReference>
<dbReference type="Pfam" id="PF13374">
    <property type="entry name" value="TPR_10"/>
    <property type="match status" value="1"/>
</dbReference>
<evidence type="ECO:0000256" key="1">
    <source>
        <dbReference type="SAM" id="Coils"/>
    </source>
</evidence>
<accession>A0A916URL3</accession>
<dbReference type="AlphaFoldDB" id="A0A916URL3"/>
<name>A0A916URL3_9BURK</name>
<feature type="coiled-coil region" evidence="1">
    <location>
        <begin position="512"/>
        <end position="539"/>
    </location>
</feature>
<comment type="caution">
    <text evidence="2">The sequence shown here is derived from an EMBL/GenBank/DDBJ whole genome shotgun (WGS) entry which is preliminary data.</text>
</comment>
<evidence type="ECO:0000313" key="2">
    <source>
        <dbReference type="EMBL" id="GGC83539.1"/>
    </source>
</evidence>
<dbReference type="EMBL" id="BMED01000003">
    <property type="protein sequence ID" value="GGC83539.1"/>
    <property type="molecule type" value="Genomic_DNA"/>
</dbReference>
<keyword evidence="1" id="KW-0175">Coiled coil</keyword>